<evidence type="ECO:0000313" key="1">
    <source>
        <dbReference type="EMBL" id="GER40912.1"/>
    </source>
</evidence>
<proteinExistence type="predicted"/>
<gene>
    <name evidence="1" type="ORF">STAS_17617</name>
</gene>
<dbReference type="AlphaFoldDB" id="A0A5A7Q7I0"/>
<protein>
    <submittedName>
        <fullName evidence="1">Sensor protein LytS</fullName>
    </submittedName>
</protein>
<reference evidence="2" key="1">
    <citation type="journal article" date="2019" name="Curr. Biol.">
        <title>Genome Sequence of Striga asiatica Provides Insight into the Evolution of Plant Parasitism.</title>
        <authorList>
            <person name="Yoshida S."/>
            <person name="Kim S."/>
            <person name="Wafula E.K."/>
            <person name="Tanskanen J."/>
            <person name="Kim Y.M."/>
            <person name="Honaas L."/>
            <person name="Yang Z."/>
            <person name="Spallek T."/>
            <person name="Conn C.E."/>
            <person name="Ichihashi Y."/>
            <person name="Cheong K."/>
            <person name="Cui S."/>
            <person name="Der J.P."/>
            <person name="Gundlach H."/>
            <person name="Jiao Y."/>
            <person name="Hori C."/>
            <person name="Ishida J.K."/>
            <person name="Kasahara H."/>
            <person name="Kiba T."/>
            <person name="Kim M.S."/>
            <person name="Koo N."/>
            <person name="Laohavisit A."/>
            <person name="Lee Y.H."/>
            <person name="Lumba S."/>
            <person name="McCourt P."/>
            <person name="Mortimer J.C."/>
            <person name="Mutuku J.M."/>
            <person name="Nomura T."/>
            <person name="Sasaki-Sekimoto Y."/>
            <person name="Seto Y."/>
            <person name="Wang Y."/>
            <person name="Wakatake T."/>
            <person name="Sakakibara H."/>
            <person name="Demura T."/>
            <person name="Yamaguchi S."/>
            <person name="Yoneyama K."/>
            <person name="Manabe R.I."/>
            <person name="Nelson D.C."/>
            <person name="Schulman A.H."/>
            <person name="Timko M.P."/>
            <person name="dePamphilis C.W."/>
            <person name="Choi D."/>
            <person name="Shirasu K."/>
        </authorList>
    </citation>
    <scope>NUCLEOTIDE SEQUENCE [LARGE SCALE GENOMIC DNA]</scope>
    <source>
        <strain evidence="2">cv. UVA1</strain>
    </source>
</reference>
<name>A0A5A7Q7I0_STRAF</name>
<evidence type="ECO:0000313" key="2">
    <source>
        <dbReference type="Proteomes" id="UP000325081"/>
    </source>
</evidence>
<dbReference type="Proteomes" id="UP000325081">
    <property type="component" value="Unassembled WGS sequence"/>
</dbReference>
<sequence length="173" mass="19563">MSERRLRAASVEAAARHRVTPTSSVEAVSIAAHSSPLSKAKDYMMLSKAKDYTASSGFYSSIPIIWPNLYTLSFRSTRSHPLPLTMTMLQTSQLLWDCGMSCFDFARSGSPEKTNQIIKTLSKDIYCRLRSMHKKEEISFSYPGDDNQKAEKQNQNQSERNLKTISYCKAFSN</sequence>
<organism evidence="1 2">
    <name type="scientific">Striga asiatica</name>
    <name type="common">Asiatic witchweed</name>
    <name type="synonym">Buchnera asiatica</name>
    <dbReference type="NCBI Taxonomy" id="4170"/>
    <lineage>
        <taxon>Eukaryota</taxon>
        <taxon>Viridiplantae</taxon>
        <taxon>Streptophyta</taxon>
        <taxon>Embryophyta</taxon>
        <taxon>Tracheophyta</taxon>
        <taxon>Spermatophyta</taxon>
        <taxon>Magnoliopsida</taxon>
        <taxon>eudicotyledons</taxon>
        <taxon>Gunneridae</taxon>
        <taxon>Pentapetalae</taxon>
        <taxon>asterids</taxon>
        <taxon>lamiids</taxon>
        <taxon>Lamiales</taxon>
        <taxon>Orobanchaceae</taxon>
        <taxon>Buchnereae</taxon>
        <taxon>Striga</taxon>
    </lineage>
</organism>
<accession>A0A5A7Q7I0</accession>
<comment type="caution">
    <text evidence="1">The sequence shown here is derived from an EMBL/GenBank/DDBJ whole genome shotgun (WGS) entry which is preliminary data.</text>
</comment>
<dbReference type="EMBL" id="BKCP01006016">
    <property type="protein sequence ID" value="GER40912.1"/>
    <property type="molecule type" value="Genomic_DNA"/>
</dbReference>
<keyword evidence="2" id="KW-1185">Reference proteome</keyword>